<dbReference type="RefSeq" id="WP_109280863.1">
    <property type="nucleotide sequence ID" value="NZ_JBFAUK010000006.1"/>
</dbReference>
<reference evidence="2 3" key="1">
    <citation type="submission" date="2024-06" db="EMBL/GenBank/DDBJ databases">
        <title>The Natural Products Discovery Center: Release of the First 8490 Sequenced Strains for Exploring Actinobacteria Biosynthetic Diversity.</title>
        <authorList>
            <person name="Kalkreuter E."/>
            <person name="Kautsar S.A."/>
            <person name="Yang D."/>
            <person name="Bader C.D."/>
            <person name="Teijaro C.N."/>
            <person name="Fluegel L."/>
            <person name="Davis C.M."/>
            <person name="Simpson J.R."/>
            <person name="Lauterbach L."/>
            <person name="Steele A.D."/>
            <person name="Gui C."/>
            <person name="Meng S."/>
            <person name="Li G."/>
            <person name="Viehrig K."/>
            <person name="Ye F."/>
            <person name="Su P."/>
            <person name="Kiefer A.F."/>
            <person name="Nichols A."/>
            <person name="Cepeda A.J."/>
            <person name="Yan W."/>
            <person name="Fan B."/>
            <person name="Jiang Y."/>
            <person name="Adhikari A."/>
            <person name="Zheng C.-J."/>
            <person name="Schuster L."/>
            <person name="Cowan T.M."/>
            <person name="Smanski M.J."/>
            <person name="Chevrette M.G."/>
            <person name="De Carvalho L.P.S."/>
            <person name="Shen B."/>
        </authorList>
    </citation>
    <scope>NUCLEOTIDE SEQUENCE [LARGE SCALE GENOMIC DNA]</scope>
    <source>
        <strain evidence="2 3">NPDC052347</strain>
    </source>
</reference>
<evidence type="ECO:0000313" key="2">
    <source>
        <dbReference type="EMBL" id="MEV5506905.1"/>
    </source>
</evidence>
<sequence length="221" mass="22116">MRHASKPGRYGRLLLLAALLLGIVTMHTLGHPSGGSAHGAGIGPAHMAPGPAHPASAAGAPGGAGHPSFPFHLRTDNDRAADPATAAMASNRAPAMDIRQQVTTDSARPTASGELSGPAARNAALVAEPPGRPGGLAAQPRPSTGRVPELSAPLPGGMDPMSVCVAVLGGGWAALLMVLLGAAPAVWATAVPPRLPAVFAAWPQPPPARQKALARLSVLRV</sequence>
<name>A0ABV3JZ54_STRON</name>
<evidence type="ECO:0000313" key="3">
    <source>
        <dbReference type="Proteomes" id="UP001552594"/>
    </source>
</evidence>
<evidence type="ECO:0000256" key="1">
    <source>
        <dbReference type="SAM" id="MobiDB-lite"/>
    </source>
</evidence>
<dbReference type="EMBL" id="JBFAUK010000006">
    <property type="protein sequence ID" value="MEV5506905.1"/>
    <property type="molecule type" value="Genomic_DNA"/>
</dbReference>
<organism evidence="2 3">
    <name type="scientific">Streptomyces orinoci</name>
    <name type="common">Streptoverticillium orinoci</name>
    <dbReference type="NCBI Taxonomy" id="67339"/>
    <lineage>
        <taxon>Bacteria</taxon>
        <taxon>Bacillati</taxon>
        <taxon>Actinomycetota</taxon>
        <taxon>Actinomycetes</taxon>
        <taxon>Kitasatosporales</taxon>
        <taxon>Streptomycetaceae</taxon>
        <taxon>Streptomyces</taxon>
    </lineage>
</organism>
<proteinExistence type="predicted"/>
<feature type="region of interest" description="Disordered" evidence="1">
    <location>
        <begin position="34"/>
        <end position="76"/>
    </location>
</feature>
<dbReference type="Proteomes" id="UP001552594">
    <property type="component" value="Unassembled WGS sequence"/>
</dbReference>
<gene>
    <name evidence="2" type="ORF">AB0L16_10555</name>
</gene>
<feature type="region of interest" description="Disordered" evidence="1">
    <location>
        <begin position="125"/>
        <end position="152"/>
    </location>
</feature>
<keyword evidence="3" id="KW-1185">Reference proteome</keyword>
<feature type="compositionally biased region" description="Low complexity" evidence="1">
    <location>
        <begin position="43"/>
        <end position="59"/>
    </location>
</feature>
<comment type="caution">
    <text evidence="2">The sequence shown here is derived from an EMBL/GenBank/DDBJ whole genome shotgun (WGS) entry which is preliminary data.</text>
</comment>
<protein>
    <submittedName>
        <fullName evidence="2">Uncharacterized protein</fullName>
    </submittedName>
</protein>
<accession>A0ABV3JZ54</accession>